<proteinExistence type="predicted"/>
<keyword evidence="5" id="KW-1185">Reference proteome</keyword>
<dbReference type="Gene3D" id="2.130.10.10">
    <property type="entry name" value="YVTN repeat-like/Quinoprotein amine dehydrogenase"/>
    <property type="match status" value="1"/>
</dbReference>
<feature type="signal peptide" evidence="2">
    <location>
        <begin position="1"/>
        <end position="18"/>
    </location>
</feature>
<accession>A0A1B9E9D4</accession>
<sequence length="415" mass="45255">MKQFLLFLLFGTSIIMNAQLQVHTVPVTTNDLIYDSNTNRIYVSIPSSNGSNGNSIGVINPNTYLLENTIFMGSEPSVLAISDNGQYIYCGFSSTSKIRRFDVASQSASLQFQLGADSFLGPYYAEDIEVIPGQPNSIAVTRKYSGISPRFAGLAIYDDGVQRPTISDKFGSGEISNKIEFKNNTTLFGYNNETTGFNFNRLAVNSGGVNLVSTAGSIPSGYPFSLDFTYNNNNAYFTNGSVVDTTTLPYVNGVFPNANGPVVYDTYTNLVCYANSNSGAITLKRYNPNTFLLFDSLPISNAFGQAKSIISCGNGCYAFNTSDNNVVIITNGNLSVDENQMKSISIFPNPTSDYLFVNSDIEIKEIKILDANGRIQKNVDFANNKIFLGNLQNGIYFASLIDVNGNITTKKIIKK</sequence>
<dbReference type="Proteomes" id="UP000093510">
    <property type="component" value="Unassembled WGS sequence"/>
</dbReference>
<gene>
    <name evidence="4" type="ORF">LPBF_00745</name>
</gene>
<organism evidence="4 5">
    <name type="scientific">Flavobacterium crassostreae</name>
    <dbReference type="NCBI Taxonomy" id="1763534"/>
    <lineage>
        <taxon>Bacteria</taxon>
        <taxon>Pseudomonadati</taxon>
        <taxon>Bacteroidota</taxon>
        <taxon>Flavobacteriia</taxon>
        <taxon>Flavobacteriales</taxon>
        <taxon>Flavobacteriaceae</taxon>
        <taxon>Flavobacterium</taxon>
    </lineage>
</organism>
<protein>
    <recommendedName>
        <fullName evidence="3">Secretion system C-terminal sorting domain-containing protein</fullName>
    </recommendedName>
</protein>
<dbReference type="InterPro" id="IPR015943">
    <property type="entry name" value="WD40/YVTN_repeat-like_dom_sf"/>
</dbReference>
<dbReference type="OrthoDB" id="1041092at2"/>
<feature type="domain" description="Secretion system C-terminal sorting" evidence="3">
    <location>
        <begin position="346"/>
        <end position="413"/>
    </location>
</feature>
<dbReference type="InterPro" id="IPR026444">
    <property type="entry name" value="Secre_tail"/>
</dbReference>
<reference evidence="4 5" key="1">
    <citation type="submission" date="2016-03" db="EMBL/GenBank/DDBJ databases">
        <authorList>
            <person name="Ploux O."/>
        </authorList>
    </citation>
    <scope>NUCLEOTIDE SEQUENCE [LARGE SCALE GENOMIC DNA]</scope>
    <source>
        <strain evidence="4 5">LPB0076</strain>
    </source>
</reference>
<evidence type="ECO:0000256" key="1">
    <source>
        <dbReference type="ARBA" id="ARBA00022729"/>
    </source>
</evidence>
<comment type="caution">
    <text evidence="4">The sequence shown here is derived from an EMBL/GenBank/DDBJ whole genome shotgun (WGS) entry which is preliminary data.</text>
</comment>
<dbReference type="RefSeq" id="WP_066331156.1">
    <property type="nucleotide sequence ID" value="NZ_CP017688.1"/>
</dbReference>
<keyword evidence="1 2" id="KW-0732">Signal</keyword>
<dbReference type="AlphaFoldDB" id="A0A1B9E9D4"/>
<evidence type="ECO:0000256" key="2">
    <source>
        <dbReference type="SAM" id="SignalP"/>
    </source>
</evidence>
<dbReference type="NCBIfam" id="TIGR04183">
    <property type="entry name" value="Por_Secre_tail"/>
    <property type="match status" value="1"/>
</dbReference>
<dbReference type="Pfam" id="PF18962">
    <property type="entry name" value="Por_Secre_tail"/>
    <property type="match status" value="1"/>
</dbReference>
<dbReference type="STRING" id="1763534.GCA_001831475_01812"/>
<dbReference type="SUPFAM" id="SSF63825">
    <property type="entry name" value="YWTD domain"/>
    <property type="match status" value="1"/>
</dbReference>
<feature type="chain" id="PRO_5008625459" description="Secretion system C-terminal sorting domain-containing protein" evidence="2">
    <location>
        <begin position="19"/>
        <end position="415"/>
    </location>
</feature>
<evidence type="ECO:0000313" key="4">
    <source>
        <dbReference type="EMBL" id="OCB78559.1"/>
    </source>
</evidence>
<dbReference type="EMBL" id="LVEP01000002">
    <property type="protein sequence ID" value="OCB78559.1"/>
    <property type="molecule type" value="Genomic_DNA"/>
</dbReference>
<evidence type="ECO:0000313" key="5">
    <source>
        <dbReference type="Proteomes" id="UP000093510"/>
    </source>
</evidence>
<name>A0A1B9E9D4_9FLAO</name>
<evidence type="ECO:0000259" key="3">
    <source>
        <dbReference type="Pfam" id="PF18962"/>
    </source>
</evidence>